<feature type="domain" description="DUF58" evidence="1">
    <location>
        <begin position="19"/>
        <end position="237"/>
    </location>
</feature>
<dbReference type="PANTHER" id="PTHR33608:SF12">
    <property type="entry name" value="DUF58 DOMAIN-CONTAINING PROTEIN"/>
    <property type="match status" value="1"/>
</dbReference>
<keyword evidence="3" id="KW-1185">Reference proteome</keyword>
<evidence type="ECO:0000259" key="1">
    <source>
        <dbReference type="Pfam" id="PF01882"/>
    </source>
</evidence>
<protein>
    <recommendedName>
        <fullName evidence="1">DUF58 domain-containing protein</fullName>
    </recommendedName>
</protein>
<gene>
    <name evidence="2" type="ORF">SIN8267_01211</name>
</gene>
<proteinExistence type="predicted"/>
<evidence type="ECO:0000313" key="3">
    <source>
        <dbReference type="Proteomes" id="UP000838100"/>
    </source>
</evidence>
<dbReference type="InterPro" id="IPR002881">
    <property type="entry name" value="DUF58"/>
</dbReference>
<dbReference type="Proteomes" id="UP000838100">
    <property type="component" value="Unassembled WGS sequence"/>
</dbReference>
<reference evidence="2" key="1">
    <citation type="submission" date="2021-12" db="EMBL/GenBank/DDBJ databases">
        <authorList>
            <person name="Rodrigo-Torres L."/>
            <person name="Arahal R. D."/>
            <person name="Lucena T."/>
        </authorList>
    </citation>
    <scope>NUCLEOTIDE SEQUENCE</scope>
    <source>
        <strain evidence="2">CECT 8267</strain>
    </source>
</reference>
<organism evidence="2 3">
    <name type="scientific">Sinobacterium norvegicum</name>
    <dbReference type="NCBI Taxonomy" id="1641715"/>
    <lineage>
        <taxon>Bacteria</taxon>
        <taxon>Pseudomonadati</taxon>
        <taxon>Pseudomonadota</taxon>
        <taxon>Gammaproteobacteria</taxon>
        <taxon>Cellvibrionales</taxon>
        <taxon>Spongiibacteraceae</taxon>
        <taxon>Sinobacterium</taxon>
    </lineage>
</organism>
<dbReference type="Pfam" id="PF01882">
    <property type="entry name" value="DUF58"/>
    <property type="match status" value="1"/>
</dbReference>
<evidence type="ECO:0000313" key="2">
    <source>
        <dbReference type="EMBL" id="CAH0991110.1"/>
    </source>
</evidence>
<name>A0ABN8EIV9_9GAMM</name>
<dbReference type="PANTHER" id="PTHR33608">
    <property type="entry name" value="BLL2464 PROTEIN"/>
    <property type="match status" value="1"/>
</dbReference>
<comment type="caution">
    <text evidence="2">The sequence shown here is derived from an EMBL/GenBank/DDBJ whole genome shotgun (WGS) entry which is preliminary data.</text>
</comment>
<dbReference type="EMBL" id="CAKLPX010000001">
    <property type="protein sequence ID" value="CAH0991110.1"/>
    <property type="molecule type" value="Genomic_DNA"/>
</dbReference>
<accession>A0ABN8EIV9</accession>
<sequence>MLAGKHKSSQRGRGMDFVELRHYHPGDDVRCIDWRVSQRTGQMYLREFALETDKTLTLIIDQRSSLFFASDGSIKAVLAAEIAAVVAGRARFDGDRIAGQVITDTGLQPLIGGRGQQGLLLLIEQLIDANQRLPNTEGESYPHGMIEALSKLCGEKVRDRLVVIVSDFIDVDAEKLALLLAQLSRHNSVMGCCVYDPLEQQLPTQSLLLADNRYQLSLSRLQDGLRKRFHRAVADEGQRLASAFSDNGLALLMLSTHQDCWQQLQQQINAGA</sequence>